<reference evidence="1 2" key="1">
    <citation type="submission" date="2019-06" db="EMBL/GenBank/DDBJ databases">
        <title>Desulfobotulus mexicanus sp. nov., a novel sulfate-reducing bacterium isolated from the sediment of an alkaline crater lake in Mexico.</title>
        <authorList>
            <person name="Hirschler-Rea A."/>
        </authorList>
    </citation>
    <scope>NUCLEOTIDE SEQUENCE [LARGE SCALE GENOMIC DNA]</scope>
    <source>
        <strain evidence="1 2">PAR22N</strain>
    </source>
</reference>
<name>A0A5S5ME09_9BACT</name>
<dbReference type="AlphaFoldDB" id="A0A5S5ME09"/>
<organism evidence="1 2">
    <name type="scientific">Desulfobotulus mexicanus</name>
    <dbReference type="NCBI Taxonomy" id="2586642"/>
    <lineage>
        <taxon>Bacteria</taxon>
        <taxon>Pseudomonadati</taxon>
        <taxon>Thermodesulfobacteriota</taxon>
        <taxon>Desulfobacteria</taxon>
        <taxon>Desulfobacterales</taxon>
        <taxon>Desulfobacteraceae</taxon>
        <taxon>Desulfobotulus</taxon>
    </lineage>
</organism>
<gene>
    <name evidence="1" type="ORF">FIM25_12840</name>
</gene>
<keyword evidence="2" id="KW-1185">Reference proteome</keyword>
<protein>
    <submittedName>
        <fullName evidence="1">Uncharacterized protein</fullName>
    </submittedName>
</protein>
<dbReference type="EMBL" id="VDMB01000018">
    <property type="protein sequence ID" value="TYT73920.1"/>
    <property type="molecule type" value="Genomic_DNA"/>
</dbReference>
<accession>A0A5S5ME09</accession>
<dbReference type="Proteomes" id="UP000321899">
    <property type="component" value="Unassembled WGS sequence"/>
</dbReference>
<evidence type="ECO:0000313" key="2">
    <source>
        <dbReference type="Proteomes" id="UP000321899"/>
    </source>
</evidence>
<dbReference type="RefSeq" id="WP_139449977.1">
    <property type="nucleotide sequence ID" value="NZ_VDMB01000018.1"/>
</dbReference>
<sequence>MFFNKKKVQIPLEWKQQENNFIRIMNSCTGFEGNQGGASGVKRLIVREKRSIRPAMPVSQGRISGKEVADSSGGVDIEYDFYLRTSTVGYRANLAINELYRRVASAVCSNKAYRDFARVSDQVTQGNKQVVHSQPGVGWKVGKSSGTATAQRMAGLHRGAPAAPAPIPRLHVPRFFCCIDIDMGESFSKVFQQVQKKVGATGYFTSEEYFIRGMQYQGDVSNPPQRSIAVVEGVRCKALTPYLEHNEPFPQTFNFKGHACALGVLHAIDMVIGNYDRLQARNISNFFVDGYGSMIAIDCDSQLPQKRSEPDTDWEKAVFRKKSDSLGSEIYAFPFIHPVPSIFHPYTVSARSALENDIDEFIKGDNVTYVEQLRINRDFFLMAALMTFKEIKKIGPELANLFPEEVSCSRSTLLAKIKALRGG</sequence>
<comment type="caution">
    <text evidence="1">The sequence shown here is derived from an EMBL/GenBank/DDBJ whole genome shotgun (WGS) entry which is preliminary data.</text>
</comment>
<evidence type="ECO:0000313" key="1">
    <source>
        <dbReference type="EMBL" id="TYT73920.1"/>
    </source>
</evidence>
<proteinExistence type="predicted"/>